<dbReference type="PROSITE" id="PS51764">
    <property type="entry name" value="GH26"/>
    <property type="match status" value="1"/>
</dbReference>
<evidence type="ECO:0000256" key="3">
    <source>
        <dbReference type="ARBA" id="ARBA00023295"/>
    </source>
</evidence>
<feature type="domain" description="GH26" evidence="7">
    <location>
        <begin position="85"/>
        <end position="480"/>
    </location>
</feature>
<evidence type="ECO:0000256" key="2">
    <source>
        <dbReference type="ARBA" id="ARBA00022801"/>
    </source>
</evidence>
<keyword evidence="9" id="KW-1185">Reference proteome</keyword>
<dbReference type="PANTHER" id="PTHR40079">
    <property type="entry name" value="MANNAN ENDO-1,4-BETA-MANNOSIDASE E-RELATED"/>
    <property type="match status" value="1"/>
</dbReference>
<dbReference type="PANTHER" id="PTHR40079:SF4">
    <property type="entry name" value="GH26 DOMAIN-CONTAINING PROTEIN-RELATED"/>
    <property type="match status" value="1"/>
</dbReference>
<keyword evidence="6" id="KW-1133">Transmembrane helix</keyword>
<accession>A0ABN3EVW0</accession>
<dbReference type="Gene3D" id="3.20.20.80">
    <property type="entry name" value="Glycosidases"/>
    <property type="match status" value="1"/>
</dbReference>
<feature type="transmembrane region" description="Helical" evidence="6">
    <location>
        <begin position="34"/>
        <end position="54"/>
    </location>
</feature>
<feature type="region of interest" description="Disordered" evidence="5">
    <location>
        <begin position="477"/>
        <end position="496"/>
    </location>
</feature>
<name>A0ABN3EVW0_9ACTN</name>
<dbReference type="InterPro" id="IPR022790">
    <property type="entry name" value="GH26_dom"/>
</dbReference>
<keyword evidence="6" id="KW-0472">Membrane</keyword>
<organism evidence="8 9">
    <name type="scientific">Kitasatospora cystarginea</name>
    <dbReference type="NCBI Taxonomy" id="58350"/>
    <lineage>
        <taxon>Bacteria</taxon>
        <taxon>Bacillati</taxon>
        <taxon>Actinomycetota</taxon>
        <taxon>Actinomycetes</taxon>
        <taxon>Kitasatosporales</taxon>
        <taxon>Streptomycetaceae</taxon>
        <taxon>Kitasatospora</taxon>
    </lineage>
</organism>
<gene>
    <name evidence="8" type="ORF">GCM10010430_69340</name>
</gene>
<evidence type="ECO:0000256" key="1">
    <source>
        <dbReference type="ARBA" id="ARBA00007754"/>
    </source>
</evidence>
<evidence type="ECO:0000259" key="7">
    <source>
        <dbReference type="PROSITE" id="PS51764"/>
    </source>
</evidence>
<evidence type="ECO:0000256" key="4">
    <source>
        <dbReference type="PROSITE-ProRule" id="PRU01100"/>
    </source>
</evidence>
<keyword evidence="6" id="KW-0812">Transmembrane</keyword>
<evidence type="ECO:0000313" key="8">
    <source>
        <dbReference type="EMBL" id="GAA2273539.1"/>
    </source>
</evidence>
<dbReference type="InterPro" id="IPR000805">
    <property type="entry name" value="Glyco_hydro_26"/>
</dbReference>
<proteinExistence type="inferred from homology"/>
<dbReference type="EMBL" id="BAAATR010000047">
    <property type="protein sequence ID" value="GAA2273539.1"/>
    <property type="molecule type" value="Genomic_DNA"/>
</dbReference>
<feature type="active site" description="Nucleophile" evidence="4">
    <location>
        <position position="421"/>
    </location>
</feature>
<evidence type="ECO:0000313" key="9">
    <source>
        <dbReference type="Proteomes" id="UP001500305"/>
    </source>
</evidence>
<keyword evidence="3 4" id="KW-0326">Glycosidase</keyword>
<evidence type="ECO:0000256" key="6">
    <source>
        <dbReference type="SAM" id="Phobius"/>
    </source>
</evidence>
<dbReference type="InterPro" id="IPR017853">
    <property type="entry name" value="GH"/>
</dbReference>
<comment type="similarity">
    <text evidence="1 4">Belongs to the glycosyl hydrolase 26 family.</text>
</comment>
<dbReference type="PRINTS" id="PR00739">
    <property type="entry name" value="GLHYDRLASE26"/>
</dbReference>
<protein>
    <recommendedName>
        <fullName evidence="7">GH26 domain-containing protein</fullName>
    </recommendedName>
</protein>
<comment type="caution">
    <text evidence="8">The sequence shown here is derived from an EMBL/GenBank/DDBJ whole genome shotgun (WGS) entry which is preliminary data.</text>
</comment>
<dbReference type="Proteomes" id="UP001500305">
    <property type="component" value="Unassembled WGS sequence"/>
</dbReference>
<sequence length="496" mass="54031">MLGGRGFGDRQDGAVFHPDLEPPFWKRHDARIRIAAFTATIGVVAGLLIAGAPFDDQAPAPAPVHSTAPELVSTTLTDRDPKAAPNAQAVYQALAGLENAARGGAAGGTVLGQHVEVHNERLNPEYGDQPGLKQPGYYYRKTEELTGRLAGFVEADLGPGYEEPGWAAGDPRSYSTGKWPTCRPGWQYTDDVVDLLQGVWSGLPRPADGSYYTGGAEHNCDGSTTTLPENGGGPAGIVGMSFHEPYPGSKLKSFSEVQCSGSPAAHDPGWFDRVIDWRDDTPEYQALLGDLSYLADHLAYLADHGVPVLLRPYHEMNATSCANGFWWADQPPAKFKALWQIMYNYLVGTRGLHNLIFVWSPSAWDGTKGGDPAAYYPGSQYVDMVGVDDYSTTPRTSGRSAWTSQWYDGLASYRKPRMLAESFYVPVNQAQNDTLSRTPWVVWSVWGQAITADNATEPSRRNSQDDLTASFRAPLAITGGGRAQGSTFDWRKLHRQ</sequence>
<feature type="active site" description="Proton donor" evidence="4">
    <location>
        <position position="315"/>
    </location>
</feature>
<keyword evidence="2 4" id="KW-0378">Hydrolase</keyword>
<dbReference type="Pfam" id="PF02156">
    <property type="entry name" value="Glyco_hydro_26"/>
    <property type="match status" value="1"/>
</dbReference>
<reference evidence="8 9" key="1">
    <citation type="journal article" date="2019" name="Int. J. Syst. Evol. Microbiol.">
        <title>The Global Catalogue of Microorganisms (GCM) 10K type strain sequencing project: providing services to taxonomists for standard genome sequencing and annotation.</title>
        <authorList>
            <consortium name="The Broad Institute Genomics Platform"/>
            <consortium name="The Broad Institute Genome Sequencing Center for Infectious Disease"/>
            <person name="Wu L."/>
            <person name="Ma J."/>
        </authorList>
    </citation>
    <scope>NUCLEOTIDE SEQUENCE [LARGE SCALE GENOMIC DNA]</scope>
    <source>
        <strain evidence="8 9">JCM 7356</strain>
    </source>
</reference>
<evidence type="ECO:0000256" key="5">
    <source>
        <dbReference type="SAM" id="MobiDB-lite"/>
    </source>
</evidence>
<dbReference type="SUPFAM" id="SSF51445">
    <property type="entry name" value="(Trans)glycosidases"/>
    <property type="match status" value="1"/>
</dbReference>